<reference evidence="2" key="2">
    <citation type="submission" date="2023-07" db="EMBL/GenBank/DDBJ databases">
        <authorList>
            <consortium name="Lawrence Berkeley National Laboratory"/>
            <person name="Haridas S."/>
            <person name="Hensen N."/>
            <person name="Bonometti L."/>
            <person name="Westerberg I."/>
            <person name="Brannstrom I.O."/>
            <person name="Guillou S."/>
            <person name="Cros-Aarteil S."/>
            <person name="Calhoun S."/>
            <person name="Kuo A."/>
            <person name="Mondo S."/>
            <person name="Pangilinan J."/>
            <person name="Riley R."/>
            <person name="LaButti K."/>
            <person name="Andreopoulos B."/>
            <person name="Lipzen A."/>
            <person name="Chen C."/>
            <person name="Yanf M."/>
            <person name="Daum C."/>
            <person name="Ng V."/>
            <person name="Clum A."/>
            <person name="Steindorff A."/>
            <person name="Ohm R."/>
            <person name="Martin F."/>
            <person name="Silar P."/>
            <person name="Natvig D."/>
            <person name="Lalanne C."/>
            <person name="Gautier V."/>
            <person name="Ament-velasquez S.L."/>
            <person name="Kruys A."/>
            <person name="Hutchinson M.I."/>
            <person name="Powell A.J."/>
            <person name="Barry K."/>
            <person name="Miller A.N."/>
            <person name="Grigoriev I.V."/>
            <person name="Debuchy R."/>
            <person name="Gladieux P."/>
            <person name="Thoren M.H."/>
            <person name="Johannesson H."/>
        </authorList>
    </citation>
    <scope>NUCLEOTIDE SEQUENCE</scope>
    <source>
        <strain evidence="2">FGSC 1904</strain>
    </source>
</reference>
<dbReference type="InterPro" id="IPR011058">
    <property type="entry name" value="Cyanovirin-N"/>
</dbReference>
<dbReference type="AlphaFoldDB" id="A0AAE0PKX2"/>
<evidence type="ECO:0000313" key="3">
    <source>
        <dbReference type="Proteomes" id="UP001281003"/>
    </source>
</evidence>
<dbReference type="SMART" id="SM01111">
    <property type="entry name" value="CVNH"/>
    <property type="match status" value="1"/>
</dbReference>
<name>A0AAE0PKX2_SORBR</name>
<dbReference type="Proteomes" id="UP001281003">
    <property type="component" value="Unassembled WGS sequence"/>
</dbReference>
<keyword evidence="3" id="KW-1185">Reference proteome</keyword>
<dbReference type="PANTHER" id="PTHR42076">
    <property type="entry name" value="CYANOVIRIN-N HOMOLOG"/>
    <property type="match status" value="1"/>
</dbReference>
<proteinExistence type="predicted"/>
<organism evidence="2 3">
    <name type="scientific">Sordaria brevicollis</name>
    <dbReference type="NCBI Taxonomy" id="83679"/>
    <lineage>
        <taxon>Eukaryota</taxon>
        <taxon>Fungi</taxon>
        <taxon>Dikarya</taxon>
        <taxon>Ascomycota</taxon>
        <taxon>Pezizomycotina</taxon>
        <taxon>Sordariomycetes</taxon>
        <taxon>Sordariomycetidae</taxon>
        <taxon>Sordariales</taxon>
        <taxon>Sordariaceae</taxon>
        <taxon>Sordaria</taxon>
    </lineage>
</organism>
<comment type="caution">
    <text evidence="2">The sequence shown here is derived from an EMBL/GenBank/DDBJ whole genome shotgun (WGS) entry which is preliminary data.</text>
</comment>
<evidence type="ECO:0000313" key="2">
    <source>
        <dbReference type="EMBL" id="KAK3401881.1"/>
    </source>
</evidence>
<dbReference type="Gene3D" id="2.30.60.10">
    <property type="entry name" value="Cyanovirin-N"/>
    <property type="match status" value="1"/>
</dbReference>
<dbReference type="Pfam" id="PF08881">
    <property type="entry name" value="CVNH"/>
    <property type="match status" value="1"/>
</dbReference>
<accession>A0AAE0PKX2</accession>
<dbReference type="EMBL" id="JAUTDP010000002">
    <property type="protein sequence ID" value="KAK3401881.1"/>
    <property type="molecule type" value="Genomic_DNA"/>
</dbReference>
<evidence type="ECO:0000259" key="1">
    <source>
        <dbReference type="SMART" id="SM01111"/>
    </source>
</evidence>
<gene>
    <name evidence="2" type="ORF">B0T20DRAFT_345325</name>
</gene>
<dbReference type="PANTHER" id="PTHR42076:SF1">
    <property type="entry name" value="CYANOVIRIN-N DOMAIN-CONTAINING PROTEIN"/>
    <property type="match status" value="1"/>
</dbReference>
<protein>
    <submittedName>
        <fullName evidence="2">Cyanovirin-N</fullName>
    </submittedName>
</protein>
<dbReference type="SUPFAM" id="SSF51322">
    <property type="entry name" value="Cyanovirin-N"/>
    <property type="match status" value="1"/>
</dbReference>
<sequence>MSFHLSAQDARIEHRDGKTWLLASLQREDGEWQHAEFNLDTIIGNNDGHFQWGGQDFTGSAQNITFDPKEGADDQPILRAELQDCSGEWHARDVNLTEIVENINGQFQPSKSTCRPDNTVV</sequence>
<dbReference type="InterPro" id="IPR036673">
    <property type="entry name" value="Cyanovirin-N_sf"/>
</dbReference>
<feature type="domain" description="Cyanovirin-N" evidence="1">
    <location>
        <begin position="2"/>
        <end position="109"/>
    </location>
</feature>
<reference evidence="2" key="1">
    <citation type="journal article" date="2023" name="Mol. Phylogenet. Evol.">
        <title>Genome-scale phylogeny and comparative genomics of the fungal order Sordariales.</title>
        <authorList>
            <person name="Hensen N."/>
            <person name="Bonometti L."/>
            <person name="Westerberg I."/>
            <person name="Brannstrom I.O."/>
            <person name="Guillou S."/>
            <person name="Cros-Aarteil S."/>
            <person name="Calhoun S."/>
            <person name="Haridas S."/>
            <person name="Kuo A."/>
            <person name="Mondo S."/>
            <person name="Pangilinan J."/>
            <person name="Riley R."/>
            <person name="LaButti K."/>
            <person name="Andreopoulos B."/>
            <person name="Lipzen A."/>
            <person name="Chen C."/>
            <person name="Yan M."/>
            <person name="Daum C."/>
            <person name="Ng V."/>
            <person name="Clum A."/>
            <person name="Steindorff A."/>
            <person name="Ohm R.A."/>
            <person name="Martin F."/>
            <person name="Silar P."/>
            <person name="Natvig D.O."/>
            <person name="Lalanne C."/>
            <person name="Gautier V."/>
            <person name="Ament-Velasquez S.L."/>
            <person name="Kruys A."/>
            <person name="Hutchinson M.I."/>
            <person name="Powell A.J."/>
            <person name="Barry K."/>
            <person name="Miller A.N."/>
            <person name="Grigoriev I.V."/>
            <person name="Debuchy R."/>
            <person name="Gladieux P."/>
            <person name="Hiltunen Thoren M."/>
            <person name="Johannesson H."/>
        </authorList>
    </citation>
    <scope>NUCLEOTIDE SEQUENCE</scope>
    <source>
        <strain evidence="2">FGSC 1904</strain>
    </source>
</reference>